<evidence type="ECO:0000256" key="4">
    <source>
        <dbReference type="ARBA" id="ARBA00023315"/>
    </source>
</evidence>
<evidence type="ECO:0000256" key="1">
    <source>
        <dbReference type="ARBA" id="ARBA00004496"/>
    </source>
</evidence>
<dbReference type="InterPro" id="IPR042221">
    <property type="entry name" value="Leu/Phe-tRNA_Trfase_N"/>
</dbReference>
<evidence type="ECO:0000256" key="2">
    <source>
        <dbReference type="ARBA" id="ARBA00022490"/>
    </source>
</evidence>
<comment type="catalytic activity">
    <reaction evidence="6 15">
        <text>N-terminal L-arginyl-[protein] + L-leucyl-tRNA(Leu) = N-terminal L-leucyl-L-arginyl-[protein] + tRNA(Leu) + H(+)</text>
        <dbReference type="Rhea" id="RHEA:50416"/>
        <dbReference type="Rhea" id="RHEA-COMP:9613"/>
        <dbReference type="Rhea" id="RHEA-COMP:9622"/>
        <dbReference type="Rhea" id="RHEA-COMP:12672"/>
        <dbReference type="Rhea" id="RHEA-COMP:12673"/>
        <dbReference type="ChEBI" id="CHEBI:15378"/>
        <dbReference type="ChEBI" id="CHEBI:64719"/>
        <dbReference type="ChEBI" id="CHEBI:78442"/>
        <dbReference type="ChEBI" id="CHEBI:78494"/>
        <dbReference type="ChEBI" id="CHEBI:133044"/>
        <dbReference type="EC" id="2.3.2.6"/>
    </reaction>
</comment>
<dbReference type="PANTHER" id="PTHR30098">
    <property type="entry name" value="LEUCYL/PHENYLALANYL-TRNA--PROTEIN TRANSFERASE"/>
    <property type="match status" value="1"/>
</dbReference>
<dbReference type="SUPFAM" id="SSF55729">
    <property type="entry name" value="Acyl-CoA N-acyltransferases (Nat)"/>
    <property type="match status" value="1"/>
</dbReference>
<comment type="catalytic activity">
    <reaction evidence="7 15">
        <text>N-terminal L-lysyl-[protein] + L-leucyl-tRNA(Leu) = N-terminal L-leucyl-L-lysyl-[protein] + tRNA(Leu) + H(+)</text>
        <dbReference type="Rhea" id="RHEA:12340"/>
        <dbReference type="Rhea" id="RHEA-COMP:9613"/>
        <dbReference type="Rhea" id="RHEA-COMP:9622"/>
        <dbReference type="Rhea" id="RHEA-COMP:12670"/>
        <dbReference type="Rhea" id="RHEA-COMP:12671"/>
        <dbReference type="ChEBI" id="CHEBI:15378"/>
        <dbReference type="ChEBI" id="CHEBI:65249"/>
        <dbReference type="ChEBI" id="CHEBI:78442"/>
        <dbReference type="ChEBI" id="CHEBI:78494"/>
        <dbReference type="ChEBI" id="CHEBI:133043"/>
        <dbReference type="EC" id="2.3.2.6"/>
    </reaction>
</comment>
<dbReference type="Gene3D" id="3.40.630.70">
    <property type="entry name" value="Leucyl/phenylalanyl-tRNA-protein transferase, C-terminal domain"/>
    <property type="match status" value="1"/>
</dbReference>
<evidence type="ECO:0000256" key="7">
    <source>
        <dbReference type="ARBA" id="ARBA00051538"/>
    </source>
</evidence>
<dbReference type="EMBL" id="CP022684">
    <property type="protein sequence ID" value="AUM15053.1"/>
    <property type="molecule type" value="Genomic_DNA"/>
</dbReference>
<keyword evidence="4 15" id="KW-0012">Acyltransferase</keyword>
<evidence type="ECO:0000313" key="17">
    <source>
        <dbReference type="Proteomes" id="UP000235116"/>
    </source>
</evidence>
<dbReference type="InterPro" id="IPR042203">
    <property type="entry name" value="Leu/Phe-tRNA_Trfase_C"/>
</dbReference>
<dbReference type="HAMAP" id="MF_00688">
    <property type="entry name" value="Leu_Phe_trans"/>
    <property type="match status" value="1"/>
</dbReference>
<proteinExistence type="inferred from homology"/>
<dbReference type="OrthoDB" id="9790282at2"/>
<protein>
    <recommendedName>
        <fullName evidence="11 15">Leucyl/phenylalanyl-tRNA--protein transferase</fullName>
        <ecNumber evidence="10 15">2.3.2.6</ecNumber>
    </recommendedName>
    <alternativeName>
        <fullName evidence="12 15">L/F-transferase</fullName>
    </alternativeName>
    <alternativeName>
        <fullName evidence="13 15">Leucyltransferase</fullName>
    </alternativeName>
    <alternativeName>
        <fullName evidence="14 15">Phenyalanyltransferase</fullName>
    </alternativeName>
</protein>
<dbReference type="GO" id="GO:0008914">
    <property type="term" value="F:leucyl-tRNA--protein transferase activity"/>
    <property type="evidence" value="ECO:0007669"/>
    <property type="project" value="UniProtKB-UniRule"/>
</dbReference>
<dbReference type="GO" id="GO:0005737">
    <property type="term" value="C:cytoplasm"/>
    <property type="evidence" value="ECO:0007669"/>
    <property type="project" value="UniProtKB-SubCell"/>
</dbReference>
<evidence type="ECO:0000256" key="13">
    <source>
        <dbReference type="ARBA" id="ARBA00077165"/>
    </source>
</evidence>
<dbReference type="AlphaFoldDB" id="A0A2K9LRX8"/>
<dbReference type="InterPro" id="IPR004616">
    <property type="entry name" value="Leu/Phe-tRNA_Trfase"/>
</dbReference>
<comment type="subcellular location">
    <subcellularLocation>
        <location evidence="1 15">Cytoplasm</location>
    </subcellularLocation>
</comment>
<evidence type="ECO:0000256" key="11">
    <source>
        <dbReference type="ARBA" id="ARBA00074372"/>
    </source>
</evidence>
<dbReference type="RefSeq" id="WP_101896425.1">
    <property type="nucleotide sequence ID" value="NZ_CP022684.1"/>
</dbReference>
<evidence type="ECO:0000256" key="5">
    <source>
        <dbReference type="ARBA" id="ARBA00050607"/>
    </source>
</evidence>
<evidence type="ECO:0000256" key="6">
    <source>
        <dbReference type="ARBA" id="ARBA00050652"/>
    </source>
</evidence>
<name>A0A2K9LRX8_9GAMM</name>
<evidence type="ECO:0000256" key="10">
    <source>
        <dbReference type="ARBA" id="ARBA00066767"/>
    </source>
</evidence>
<gene>
    <name evidence="15" type="primary">aat</name>
    <name evidence="16" type="ORF">Kalk_21100</name>
</gene>
<keyword evidence="2 15" id="KW-0963">Cytoplasm</keyword>
<dbReference type="GO" id="GO:0030163">
    <property type="term" value="P:protein catabolic process"/>
    <property type="evidence" value="ECO:0007669"/>
    <property type="project" value="UniProtKB-UniRule"/>
</dbReference>
<comment type="function">
    <text evidence="8 15">Functions in the N-end rule pathway of protein degradation where it conjugates Leu, Phe and, less efficiently, Met from aminoacyl-tRNAs to the N-termini of proteins containing an N-terminal arginine or lysine.</text>
</comment>
<accession>A0A2K9LRX8</accession>
<evidence type="ECO:0000256" key="14">
    <source>
        <dbReference type="ARBA" id="ARBA00083640"/>
    </source>
</evidence>
<dbReference type="NCBIfam" id="TIGR00667">
    <property type="entry name" value="aat"/>
    <property type="match status" value="1"/>
</dbReference>
<evidence type="ECO:0000256" key="15">
    <source>
        <dbReference type="HAMAP-Rule" id="MF_00688"/>
    </source>
</evidence>
<dbReference type="EC" id="2.3.2.6" evidence="10 15"/>
<reference evidence="17" key="1">
    <citation type="submission" date="2017-08" db="EMBL/GenBank/DDBJ databases">
        <title>Direct submision.</title>
        <authorList>
            <person name="Kim S.-J."/>
            <person name="Rhee S.-K."/>
        </authorList>
    </citation>
    <scope>NUCLEOTIDE SEQUENCE [LARGE SCALE GENOMIC DNA]</scope>
    <source>
        <strain evidence="17">GI5</strain>
    </source>
</reference>
<comment type="catalytic activity">
    <reaction evidence="5 15">
        <text>L-phenylalanyl-tRNA(Phe) + an N-terminal L-alpha-aminoacyl-[protein] = an N-terminal L-phenylalanyl-L-alpha-aminoacyl-[protein] + tRNA(Phe)</text>
        <dbReference type="Rhea" id="RHEA:43632"/>
        <dbReference type="Rhea" id="RHEA-COMP:9668"/>
        <dbReference type="Rhea" id="RHEA-COMP:9699"/>
        <dbReference type="Rhea" id="RHEA-COMP:10636"/>
        <dbReference type="Rhea" id="RHEA-COMP:10637"/>
        <dbReference type="ChEBI" id="CHEBI:78442"/>
        <dbReference type="ChEBI" id="CHEBI:78531"/>
        <dbReference type="ChEBI" id="CHEBI:78597"/>
        <dbReference type="ChEBI" id="CHEBI:83561"/>
        <dbReference type="EC" id="2.3.2.6"/>
    </reaction>
</comment>
<dbReference type="Gene3D" id="3.30.70.3550">
    <property type="entry name" value="Leucyl/phenylalanyl-tRNA-protein transferase, N-terminal domain"/>
    <property type="match status" value="1"/>
</dbReference>
<comment type="similarity">
    <text evidence="9 15">Belongs to the L/F-transferase family.</text>
</comment>
<dbReference type="Pfam" id="PF03588">
    <property type="entry name" value="Leu_Phe_trans"/>
    <property type="match status" value="1"/>
</dbReference>
<keyword evidence="3 15" id="KW-0808">Transferase</keyword>
<sequence>MPVLGFHTQDFPPIEHALGDPNGLLAAGGDLTPERLVDAYSKGIFPWFDADQPILWWSPSPRAVLFPDQLHISRSLNKTLRKQRYHVTMDAAFPEVIQACSEPRQYSDGTWITAEMIDAYIHLHELGYAHSVESWEGDHLVGGVYGIALGKIFFGESMFSRQTDASKVAFVHLVNQLKCWGFQLIDCQVENPHLVSLGSTNIPRHQFKAMLQQHVPVIDDLRTTVQPKWSLNWQHCV</sequence>
<dbReference type="Proteomes" id="UP000235116">
    <property type="component" value="Chromosome"/>
</dbReference>
<dbReference type="FunFam" id="3.30.70.3550:FF:000001">
    <property type="entry name" value="Leucyl/phenylalanyl-tRNA--protein transferase"/>
    <property type="match status" value="1"/>
</dbReference>
<dbReference type="FunFam" id="3.40.630.70:FF:000001">
    <property type="entry name" value="Leucyl/phenylalanyl-tRNA--protein transferase"/>
    <property type="match status" value="1"/>
</dbReference>
<evidence type="ECO:0000256" key="8">
    <source>
        <dbReference type="ARBA" id="ARBA00054043"/>
    </source>
</evidence>
<dbReference type="PANTHER" id="PTHR30098:SF2">
    <property type="entry name" value="LEUCYL_PHENYLALANYL-TRNA--PROTEIN TRANSFERASE"/>
    <property type="match status" value="1"/>
</dbReference>
<dbReference type="KEGG" id="kak:Kalk_21100"/>
<evidence type="ECO:0000256" key="3">
    <source>
        <dbReference type="ARBA" id="ARBA00022679"/>
    </source>
</evidence>
<evidence type="ECO:0000256" key="12">
    <source>
        <dbReference type="ARBA" id="ARBA00077136"/>
    </source>
</evidence>
<dbReference type="InterPro" id="IPR016181">
    <property type="entry name" value="Acyl_CoA_acyltransferase"/>
</dbReference>
<organism evidence="16 17">
    <name type="scientific">Ketobacter alkanivorans</name>
    <dbReference type="NCBI Taxonomy" id="1917421"/>
    <lineage>
        <taxon>Bacteria</taxon>
        <taxon>Pseudomonadati</taxon>
        <taxon>Pseudomonadota</taxon>
        <taxon>Gammaproteobacteria</taxon>
        <taxon>Pseudomonadales</taxon>
        <taxon>Ketobacteraceae</taxon>
        <taxon>Ketobacter</taxon>
    </lineage>
</organism>
<keyword evidence="17" id="KW-1185">Reference proteome</keyword>
<evidence type="ECO:0000313" key="16">
    <source>
        <dbReference type="EMBL" id="AUM15053.1"/>
    </source>
</evidence>
<evidence type="ECO:0000256" key="9">
    <source>
        <dbReference type="ARBA" id="ARBA00061535"/>
    </source>
</evidence>